<keyword evidence="16" id="KW-0675">Receptor</keyword>
<dbReference type="NCBIfam" id="TIGR01779">
    <property type="entry name" value="TonB-B12"/>
    <property type="match status" value="1"/>
</dbReference>
<dbReference type="CDD" id="cd01347">
    <property type="entry name" value="ligand_gated_channel"/>
    <property type="match status" value="1"/>
</dbReference>
<dbReference type="InterPro" id="IPR012910">
    <property type="entry name" value="Plug_dom"/>
</dbReference>
<evidence type="ECO:0000256" key="7">
    <source>
        <dbReference type="ARBA" id="ARBA00023077"/>
    </source>
</evidence>
<keyword evidence="10 11" id="KW-0998">Cell outer membrane</keyword>
<evidence type="ECO:0000256" key="2">
    <source>
        <dbReference type="ARBA" id="ARBA00022448"/>
    </source>
</evidence>
<name>A0A6I6E191_THETI</name>
<feature type="domain" description="TonB-dependent receptor-like beta-barrel" evidence="14">
    <location>
        <begin position="217"/>
        <end position="596"/>
    </location>
</feature>
<dbReference type="PANTHER" id="PTHR30069:SF53">
    <property type="entry name" value="COLICIN I RECEPTOR-RELATED"/>
    <property type="match status" value="1"/>
</dbReference>
<keyword evidence="7 12" id="KW-0798">TonB box</keyword>
<evidence type="ECO:0000256" key="13">
    <source>
        <dbReference type="SAM" id="SignalP"/>
    </source>
</evidence>
<feature type="chain" id="PRO_5026281774" evidence="13">
    <location>
        <begin position="21"/>
        <end position="623"/>
    </location>
</feature>
<dbReference type="Proteomes" id="UP000426424">
    <property type="component" value="Chromosome"/>
</dbReference>
<evidence type="ECO:0000256" key="11">
    <source>
        <dbReference type="PROSITE-ProRule" id="PRU01360"/>
    </source>
</evidence>
<proteinExistence type="inferred from homology"/>
<sequence length="623" mass="68300">MSHPWMLAALGVPLAGLALADGPPVQLEPMVVTATRTNEPETESLAAVTVIDRAEIERRQARSLPDLLRGLPGLSLARTGGPGQQSSLFVRGTNSDHVLVLVDGIRIGSATTGRAALEDLPLEQIERIEIVRGPRSSLYGSEAIGGVIQIFTRRGGGDWSPRLILGGGTLGTARTAAGLSGGGERGWFDLGVSFDRTDGINACAGRATPFAGCGVEQDDRDPYRNLGLSLSAGYRLSDRAELDLRALRTEGRLEFDGSAFAGNIARPEQQVLSAKAVLAPLDPWTLTLTVGQSQDEYRAFFDDPDGDDGERFVARFATTRDSLSLQNDWRLMLGQLATLGLDYRVDHVEGSIHYDRDTRDNLGVFGEYQARLGAADLKLSLRRDDDGELGGHNSGDVALGYLFETGTRVALNYGTAFKAPSFNDLYYPDYGNPDLDPERARSWELRLTDALPLAPAIDGRWDLSLYHTAIDDLIAYDAASASVANVRRARICGLEATTSATWRDWRIETSLTLLDPENRSPGANQGNLLPRRPEQSLALDLERDLGRWSLGGRVFVAGRRYDDLANRNRLDGYVLLDLRAEYRLDPKLRLQVSLENALDTEYETAYLYNQLGRSVYLTFHYQP</sequence>
<dbReference type="Pfam" id="PF00593">
    <property type="entry name" value="TonB_dep_Rec_b-barrel"/>
    <property type="match status" value="1"/>
</dbReference>
<dbReference type="InterPro" id="IPR000531">
    <property type="entry name" value="Beta-barrel_TonB"/>
</dbReference>
<dbReference type="Pfam" id="PF07715">
    <property type="entry name" value="Plug"/>
    <property type="match status" value="1"/>
</dbReference>
<keyword evidence="9 11" id="KW-0472">Membrane</keyword>
<dbReference type="Gene3D" id="2.170.130.10">
    <property type="entry name" value="TonB-dependent receptor, plug domain"/>
    <property type="match status" value="1"/>
</dbReference>
<evidence type="ECO:0000256" key="8">
    <source>
        <dbReference type="ARBA" id="ARBA00023114"/>
    </source>
</evidence>
<dbReference type="InterPro" id="IPR037066">
    <property type="entry name" value="Plug_dom_sf"/>
</dbReference>
<keyword evidence="17" id="KW-1185">Reference proteome</keyword>
<dbReference type="RefSeq" id="WP_153975823.1">
    <property type="nucleotide sequence ID" value="NZ_CP039268.1"/>
</dbReference>
<comment type="similarity">
    <text evidence="11 12">Belongs to the TonB-dependent receptor family.</text>
</comment>
<keyword evidence="5 13" id="KW-0732">Signal</keyword>
<dbReference type="GO" id="GO:0009279">
    <property type="term" value="C:cell outer membrane"/>
    <property type="evidence" value="ECO:0007669"/>
    <property type="project" value="UniProtKB-SubCell"/>
</dbReference>
<evidence type="ECO:0000313" key="16">
    <source>
        <dbReference type="EMBL" id="QGU33634.1"/>
    </source>
</evidence>
<keyword evidence="6" id="KW-0406">Ion transport</keyword>
<evidence type="ECO:0000259" key="14">
    <source>
        <dbReference type="Pfam" id="PF00593"/>
    </source>
</evidence>
<accession>A0A6I6E191</accession>
<dbReference type="GO" id="GO:0046930">
    <property type="term" value="C:pore complex"/>
    <property type="evidence" value="ECO:0007669"/>
    <property type="project" value="UniProtKB-KW"/>
</dbReference>
<keyword evidence="2 11" id="KW-0813">Transport</keyword>
<dbReference type="GO" id="GO:0015420">
    <property type="term" value="F:ABC-type vitamin B12 transporter activity"/>
    <property type="evidence" value="ECO:0007669"/>
    <property type="project" value="InterPro"/>
</dbReference>
<dbReference type="Gene3D" id="2.40.170.20">
    <property type="entry name" value="TonB-dependent receptor, beta-barrel domain"/>
    <property type="match status" value="1"/>
</dbReference>
<feature type="domain" description="TonB-dependent receptor plug" evidence="15">
    <location>
        <begin position="43"/>
        <end position="147"/>
    </location>
</feature>
<dbReference type="OrthoDB" id="9815954at2"/>
<gene>
    <name evidence="16" type="primary">btuB</name>
    <name evidence="16" type="ORF">E6P07_12000</name>
</gene>
<dbReference type="GO" id="GO:0006811">
    <property type="term" value="P:monoatomic ion transport"/>
    <property type="evidence" value="ECO:0007669"/>
    <property type="project" value="UniProtKB-KW"/>
</dbReference>
<evidence type="ECO:0000256" key="12">
    <source>
        <dbReference type="RuleBase" id="RU003357"/>
    </source>
</evidence>
<keyword evidence="3 11" id="KW-1134">Transmembrane beta strand</keyword>
<feature type="signal peptide" evidence="13">
    <location>
        <begin position="1"/>
        <end position="20"/>
    </location>
</feature>
<reference evidence="16 17" key="1">
    <citation type="submission" date="2019-12" db="EMBL/GenBank/DDBJ databases">
        <title>The complete genome of the thermophilic, anoxygenic phototrophic gammaproteobacterium Thermochromatium tepidum.</title>
        <authorList>
            <person name="Sattley W.M."/>
            <person name="Swingley W.D."/>
            <person name="Burchell B.M."/>
            <person name="Gurbani S.A."/>
            <person name="Kujawa C.M."/>
            <person name="Nuccio D.A."/>
            <person name="Schladweiler J."/>
            <person name="Shaffer K.N."/>
            <person name="Stokes L.M."/>
            <person name="Touchman J.W."/>
            <person name="Blankenship R.E."/>
            <person name="Madigan M.T."/>
        </authorList>
    </citation>
    <scope>NUCLEOTIDE SEQUENCE [LARGE SCALE GENOMIC DNA]</scope>
    <source>
        <strain evidence="16 17">ATCC 43061</strain>
    </source>
</reference>
<evidence type="ECO:0000259" key="15">
    <source>
        <dbReference type="Pfam" id="PF07715"/>
    </source>
</evidence>
<dbReference type="AlphaFoldDB" id="A0A6I6E191"/>
<evidence type="ECO:0000256" key="6">
    <source>
        <dbReference type="ARBA" id="ARBA00023065"/>
    </source>
</evidence>
<evidence type="ECO:0000256" key="4">
    <source>
        <dbReference type="ARBA" id="ARBA00022692"/>
    </source>
</evidence>
<comment type="subcellular location">
    <subcellularLocation>
        <location evidence="1 11">Cell outer membrane</location>
        <topology evidence="1 11">Multi-pass membrane protein</topology>
    </subcellularLocation>
</comment>
<evidence type="ECO:0000256" key="5">
    <source>
        <dbReference type="ARBA" id="ARBA00022729"/>
    </source>
</evidence>
<evidence type="ECO:0000313" key="17">
    <source>
        <dbReference type="Proteomes" id="UP000426424"/>
    </source>
</evidence>
<evidence type="ECO:0000256" key="9">
    <source>
        <dbReference type="ARBA" id="ARBA00023136"/>
    </source>
</evidence>
<evidence type="ECO:0000256" key="1">
    <source>
        <dbReference type="ARBA" id="ARBA00004571"/>
    </source>
</evidence>
<dbReference type="SUPFAM" id="SSF56935">
    <property type="entry name" value="Porins"/>
    <property type="match status" value="1"/>
</dbReference>
<protein>
    <submittedName>
        <fullName evidence="16">TonB-dependent vitamin B12 receptor</fullName>
    </submittedName>
</protein>
<dbReference type="EMBL" id="CP039268">
    <property type="protein sequence ID" value="QGU33634.1"/>
    <property type="molecule type" value="Genomic_DNA"/>
</dbReference>
<dbReference type="GO" id="GO:0015288">
    <property type="term" value="F:porin activity"/>
    <property type="evidence" value="ECO:0007669"/>
    <property type="project" value="UniProtKB-KW"/>
</dbReference>
<keyword evidence="8" id="KW-0626">Porin</keyword>
<dbReference type="PROSITE" id="PS52016">
    <property type="entry name" value="TONB_DEPENDENT_REC_3"/>
    <property type="match status" value="1"/>
</dbReference>
<keyword evidence="4 11" id="KW-0812">Transmembrane</keyword>
<evidence type="ECO:0000256" key="10">
    <source>
        <dbReference type="ARBA" id="ARBA00023237"/>
    </source>
</evidence>
<organism evidence="16 17">
    <name type="scientific">Thermochromatium tepidum ATCC 43061</name>
    <dbReference type="NCBI Taxonomy" id="316276"/>
    <lineage>
        <taxon>Bacteria</taxon>
        <taxon>Pseudomonadati</taxon>
        <taxon>Pseudomonadota</taxon>
        <taxon>Gammaproteobacteria</taxon>
        <taxon>Chromatiales</taxon>
        <taxon>Chromatiaceae</taxon>
        <taxon>Thermochromatium</taxon>
    </lineage>
</organism>
<dbReference type="PANTHER" id="PTHR30069">
    <property type="entry name" value="TONB-DEPENDENT OUTER MEMBRANE RECEPTOR"/>
    <property type="match status" value="1"/>
</dbReference>
<evidence type="ECO:0000256" key="3">
    <source>
        <dbReference type="ARBA" id="ARBA00022452"/>
    </source>
</evidence>
<dbReference type="InterPro" id="IPR036942">
    <property type="entry name" value="Beta-barrel_TonB_sf"/>
</dbReference>
<dbReference type="KEGG" id="ttp:E6P07_12000"/>
<dbReference type="InterPro" id="IPR010101">
    <property type="entry name" value="B12_transptr_BtuB"/>
</dbReference>
<dbReference type="InterPro" id="IPR039426">
    <property type="entry name" value="TonB-dep_rcpt-like"/>
</dbReference>